<dbReference type="AlphaFoldDB" id="A0A0K2SGK2"/>
<organism evidence="1 2">
    <name type="scientific">Limnochorda pilosa</name>
    <dbReference type="NCBI Taxonomy" id="1555112"/>
    <lineage>
        <taxon>Bacteria</taxon>
        <taxon>Bacillati</taxon>
        <taxon>Bacillota</taxon>
        <taxon>Limnochordia</taxon>
        <taxon>Limnochordales</taxon>
        <taxon>Limnochordaceae</taxon>
        <taxon>Limnochorda</taxon>
    </lineage>
</organism>
<keyword evidence="2" id="KW-1185">Reference proteome</keyword>
<accession>A0A0K2SGK2</accession>
<reference evidence="2" key="1">
    <citation type="submission" date="2015-07" db="EMBL/GenBank/DDBJ databases">
        <title>Complete genome sequence and phylogenetic analysis of Limnochorda pilosa.</title>
        <authorList>
            <person name="Watanabe M."/>
            <person name="Kojima H."/>
            <person name="Fukui M."/>
        </authorList>
    </citation>
    <scope>NUCLEOTIDE SEQUENCE [LARGE SCALE GENOMIC DNA]</scope>
    <source>
        <strain evidence="2">HC45</strain>
    </source>
</reference>
<dbReference type="EMBL" id="AP014924">
    <property type="protein sequence ID" value="BAS26147.1"/>
    <property type="molecule type" value="Genomic_DNA"/>
</dbReference>
<evidence type="ECO:0000313" key="1">
    <source>
        <dbReference type="EMBL" id="BAS26147.1"/>
    </source>
</evidence>
<name>A0A0K2SGK2_LIMPI</name>
<proteinExistence type="predicted"/>
<dbReference type="KEGG" id="lpil:LIP_0290"/>
<gene>
    <name evidence="1" type="ORF">LIP_0290</name>
</gene>
<evidence type="ECO:0000313" key="2">
    <source>
        <dbReference type="Proteomes" id="UP000065807"/>
    </source>
</evidence>
<dbReference type="STRING" id="1555112.LIP_0290"/>
<reference evidence="2" key="2">
    <citation type="journal article" date="2016" name="Int. J. Syst. Evol. Microbiol.">
        <title>Complete genome sequence and cell structure of Limnochorda pilosa, a Gram-negative spore-former within the phylum Firmicutes.</title>
        <authorList>
            <person name="Watanabe M."/>
            <person name="Kojima H."/>
            <person name="Fukui M."/>
        </authorList>
    </citation>
    <scope>NUCLEOTIDE SEQUENCE [LARGE SCALE GENOMIC DNA]</scope>
    <source>
        <strain evidence="2">HC45</strain>
    </source>
</reference>
<dbReference type="Proteomes" id="UP000065807">
    <property type="component" value="Chromosome"/>
</dbReference>
<protein>
    <submittedName>
        <fullName evidence="1">Uncharacterized protein</fullName>
    </submittedName>
</protein>
<sequence>MKDKEAEAPAAAVRKAAMKSPRTTCWLTPYPDSLDELNDRADGCVAWRSGTF</sequence>